<accession>A0A1S7LDX8</accession>
<proteinExistence type="predicted"/>
<evidence type="ECO:0000313" key="2">
    <source>
        <dbReference type="EMBL" id="CRH04257.1"/>
    </source>
</evidence>
<organism evidence="2">
    <name type="scientific">Magnetococcus massalia (strain MO-1)</name>
    <dbReference type="NCBI Taxonomy" id="451514"/>
    <lineage>
        <taxon>Bacteria</taxon>
        <taxon>Pseudomonadati</taxon>
        <taxon>Pseudomonadota</taxon>
        <taxon>Magnetococcia</taxon>
        <taxon>Magnetococcales</taxon>
        <taxon>Magnetococcaceae</taxon>
        <taxon>Magnetococcus</taxon>
    </lineage>
</organism>
<protein>
    <recommendedName>
        <fullName evidence="1">FecR protein domain-containing protein</fullName>
    </recommendedName>
</protein>
<dbReference type="AlphaFoldDB" id="A0A1S7LDX8"/>
<sequence>MDAISYAPEQLWQRHSSDANAQAHTLTPGGAHSVLIAEPGYLTQGDLQRVGEDLVITHPTGSQLTISGYFAQEPSPVLQAAGGALWTPEMVDLLLPPSQSGMEMATHPAGWQLSAGSDDGEAGVIGKVSDISGRVVVKGMDGSLRIVEAGDVILFGDVVRTAEGQLKVTLNDGGSFQLGRFSQTAFDSLSFDPAQGLGHFNATVLGGFFSYKSGEIGELHAEAHSTIRTPAAMIAVRGSELDGEVNEDGQTTVVHKDGILDVSDLDGNGVVSLLEPGQATSVTFGEAPEPVFRAPKDLLDRFNQQLPTNIQTQTTEGG</sequence>
<dbReference type="Pfam" id="PF04773">
    <property type="entry name" value="FecR"/>
    <property type="match status" value="1"/>
</dbReference>
<feature type="domain" description="FecR protein" evidence="1">
    <location>
        <begin position="157"/>
        <end position="254"/>
    </location>
</feature>
<gene>
    <name evidence="2" type="ORF">MAGMO_0041</name>
</gene>
<dbReference type="EMBL" id="LO017727">
    <property type="protein sequence ID" value="CRH04257.1"/>
    <property type="molecule type" value="Genomic_DNA"/>
</dbReference>
<reference evidence="2" key="1">
    <citation type="submission" date="2015-04" db="EMBL/GenBank/DDBJ databases">
        <authorList>
            <person name="Syromyatnikov M.Y."/>
            <person name="Popov V.N."/>
        </authorList>
    </citation>
    <scope>NUCLEOTIDE SEQUENCE</scope>
    <source>
        <strain evidence="2">MO-1</strain>
    </source>
</reference>
<dbReference type="InterPro" id="IPR006860">
    <property type="entry name" value="FecR"/>
</dbReference>
<name>A0A1S7LDX8_MAGMO</name>
<evidence type="ECO:0000259" key="1">
    <source>
        <dbReference type="Pfam" id="PF04773"/>
    </source>
</evidence>